<reference evidence="2" key="1">
    <citation type="submission" date="2022-07" db="EMBL/GenBank/DDBJ databases">
        <title>Draft genome sequence of Zalerion maritima ATCC 34329, a (micro)plastics degrading marine fungus.</title>
        <authorList>
            <person name="Paco A."/>
            <person name="Goncalves M.F.M."/>
            <person name="Rocha-Santos T.A.P."/>
            <person name="Alves A."/>
        </authorList>
    </citation>
    <scope>NUCLEOTIDE SEQUENCE</scope>
    <source>
        <strain evidence="2">ATCC 34329</strain>
    </source>
</reference>
<proteinExistence type="predicted"/>
<gene>
    <name evidence="2" type="ORF">MKZ38_008747</name>
</gene>
<comment type="caution">
    <text evidence="2">The sequence shown here is derived from an EMBL/GenBank/DDBJ whole genome shotgun (WGS) entry which is preliminary data.</text>
</comment>
<feature type="region of interest" description="Disordered" evidence="1">
    <location>
        <begin position="217"/>
        <end position="262"/>
    </location>
</feature>
<accession>A0AAD5WNF7</accession>
<sequence length="262" mass="29017">MTILHAASENSLFESITKICAFAATVTCGAPPCSSPNLSRRTCPSRSQKVASQWCSEQSGCAASSLQGPTPTVSAELLETLKMAQWEPNLQAAVLELINKRELTKKAVLERIGSGPTPVSGSDVSRTVRLRHRGEGFLAQEKLGLPRFVALPRLCPEDSFKELDRWGVDQDVIENEVFQAEEKRFDWPWLCKELHRSPVATLFLQAELLEHLLDVPEALDGNSSGDRDLGGDDDGERRRKRHRNHSPADNINQPKKHSTLGE</sequence>
<keyword evidence="3" id="KW-1185">Reference proteome</keyword>
<evidence type="ECO:0000313" key="3">
    <source>
        <dbReference type="Proteomes" id="UP001201980"/>
    </source>
</evidence>
<dbReference type="Proteomes" id="UP001201980">
    <property type="component" value="Unassembled WGS sequence"/>
</dbReference>
<protein>
    <submittedName>
        <fullName evidence="2">Uncharacterized protein</fullName>
    </submittedName>
</protein>
<dbReference type="EMBL" id="JAKWBI020000617">
    <property type="protein sequence ID" value="KAJ2893342.1"/>
    <property type="molecule type" value="Genomic_DNA"/>
</dbReference>
<organism evidence="2 3">
    <name type="scientific">Zalerion maritima</name>
    <dbReference type="NCBI Taxonomy" id="339359"/>
    <lineage>
        <taxon>Eukaryota</taxon>
        <taxon>Fungi</taxon>
        <taxon>Dikarya</taxon>
        <taxon>Ascomycota</taxon>
        <taxon>Pezizomycotina</taxon>
        <taxon>Sordariomycetes</taxon>
        <taxon>Lulworthiomycetidae</taxon>
        <taxon>Lulworthiales</taxon>
        <taxon>Lulworthiaceae</taxon>
        <taxon>Zalerion</taxon>
    </lineage>
</organism>
<evidence type="ECO:0000313" key="2">
    <source>
        <dbReference type="EMBL" id="KAJ2893342.1"/>
    </source>
</evidence>
<name>A0AAD5WNF7_9PEZI</name>
<dbReference type="AlphaFoldDB" id="A0AAD5WNF7"/>
<evidence type="ECO:0000256" key="1">
    <source>
        <dbReference type="SAM" id="MobiDB-lite"/>
    </source>
</evidence>